<feature type="region of interest" description="Disordered" evidence="1">
    <location>
        <begin position="1"/>
        <end position="51"/>
    </location>
</feature>
<proteinExistence type="predicted"/>
<reference evidence="3" key="1">
    <citation type="submission" date="2023-07" db="EMBL/GenBank/DDBJ databases">
        <title>Whole genome shotgun sequence of Streptomyces cacaoi subsp. asoensis NBRC 13813.</title>
        <authorList>
            <person name="Komaki H."/>
            <person name="Tamura T."/>
        </authorList>
    </citation>
    <scope>NUCLEOTIDE SEQUENCE [LARGE SCALE GENOMIC DNA]</scope>
    <source>
        <strain evidence="3">NBRC 13813</strain>
    </source>
</reference>
<dbReference type="EMBL" id="BNEB01000005">
    <property type="protein sequence ID" value="GHI63307.1"/>
    <property type="molecule type" value="Genomic_DNA"/>
</dbReference>
<evidence type="ECO:0000256" key="1">
    <source>
        <dbReference type="SAM" id="MobiDB-lite"/>
    </source>
</evidence>
<gene>
    <name evidence="2" type="ORF">Saso_49570</name>
</gene>
<name>A0ABQ3S5I6_9ACTN</name>
<organism evidence="2 3">
    <name type="scientific">Streptomyces asoensis</name>
    <dbReference type="NCBI Taxonomy" id="249586"/>
    <lineage>
        <taxon>Bacteria</taxon>
        <taxon>Bacillati</taxon>
        <taxon>Actinomycetota</taxon>
        <taxon>Actinomycetes</taxon>
        <taxon>Kitasatosporales</taxon>
        <taxon>Streptomycetaceae</taxon>
        <taxon>Streptomyces</taxon>
    </lineage>
</organism>
<protein>
    <recommendedName>
        <fullName evidence="4">DNA-binding protein</fullName>
    </recommendedName>
</protein>
<comment type="caution">
    <text evidence="2">The sequence shown here is derived from an EMBL/GenBank/DDBJ whole genome shotgun (WGS) entry which is preliminary data.</text>
</comment>
<evidence type="ECO:0008006" key="4">
    <source>
        <dbReference type="Google" id="ProtNLM"/>
    </source>
</evidence>
<accession>A0ABQ3S5I6</accession>
<dbReference type="Proteomes" id="UP000649259">
    <property type="component" value="Unassembled WGS sequence"/>
</dbReference>
<evidence type="ECO:0000313" key="2">
    <source>
        <dbReference type="EMBL" id="GHI63307.1"/>
    </source>
</evidence>
<sequence length="136" mass="15047">MTPSEREGAAPPRGTLAPAPRRLPRTEPVRDHRQVDEIEGRSPRPGPRKERGYFLLRATRVRDDAWMSQPEAARTLGVSALRVAMLLANGRLTPAENQAGHAGVTGDSVRAEESWRAQATRRAKLTRLLIDAVGYF</sequence>
<feature type="compositionally biased region" description="Basic and acidic residues" evidence="1">
    <location>
        <begin position="24"/>
        <end position="51"/>
    </location>
</feature>
<keyword evidence="3" id="KW-1185">Reference proteome</keyword>
<evidence type="ECO:0000313" key="3">
    <source>
        <dbReference type="Proteomes" id="UP000649259"/>
    </source>
</evidence>